<evidence type="ECO:0000313" key="12">
    <source>
        <dbReference type="EMBL" id="POS85234.1"/>
    </source>
</evidence>
<dbReference type="InterPro" id="IPR000425">
    <property type="entry name" value="MIP"/>
</dbReference>
<comment type="similarity">
    <text evidence="2 10">Belongs to the MIP/aquaporin (TC 1.A.8) family.</text>
</comment>
<accession>A0A2S4PTA2</accession>
<proteinExistence type="inferred from homology"/>
<dbReference type="GO" id="GO:0015250">
    <property type="term" value="F:water channel activity"/>
    <property type="evidence" value="ECO:0007669"/>
    <property type="project" value="TreeGrafter"/>
</dbReference>
<dbReference type="FunFam" id="1.20.1080.10:FF:000014">
    <property type="entry name" value="Aquaporin 1"/>
    <property type="match status" value="1"/>
</dbReference>
<evidence type="ECO:0000256" key="3">
    <source>
        <dbReference type="ARBA" id="ARBA00022448"/>
    </source>
</evidence>
<keyword evidence="13" id="KW-1185">Reference proteome</keyword>
<comment type="catalytic activity">
    <reaction evidence="9">
        <text>H2O(in) = H2O(out)</text>
        <dbReference type="Rhea" id="RHEA:29667"/>
        <dbReference type="ChEBI" id="CHEBI:15377"/>
    </reaction>
</comment>
<keyword evidence="3 10" id="KW-0813">Transport</keyword>
<evidence type="ECO:0000256" key="1">
    <source>
        <dbReference type="ARBA" id="ARBA00004651"/>
    </source>
</evidence>
<gene>
    <name evidence="12" type="ORF">EPUL_002046</name>
</gene>
<evidence type="ECO:0000256" key="7">
    <source>
        <dbReference type="ARBA" id="ARBA00022989"/>
    </source>
</evidence>
<keyword evidence="6" id="KW-0677">Repeat</keyword>
<keyword evidence="7 11" id="KW-1133">Transmembrane helix</keyword>
<dbReference type="InterPro" id="IPR023271">
    <property type="entry name" value="Aquaporin-like"/>
</dbReference>
<keyword evidence="5 10" id="KW-0812">Transmembrane</keyword>
<protein>
    <recommendedName>
        <fullName evidence="14">Aquaporin-like protein</fullName>
    </recommendedName>
</protein>
<dbReference type="PANTHER" id="PTHR19139:SF199">
    <property type="entry name" value="MIP17260P"/>
    <property type="match status" value="1"/>
</dbReference>
<feature type="transmembrane region" description="Helical" evidence="11">
    <location>
        <begin position="34"/>
        <end position="53"/>
    </location>
</feature>
<evidence type="ECO:0000256" key="9">
    <source>
        <dbReference type="ARBA" id="ARBA00034651"/>
    </source>
</evidence>
<dbReference type="OrthoDB" id="3222at2759"/>
<evidence type="ECO:0000256" key="11">
    <source>
        <dbReference type="SAM" id="Phobius"/>
    </source>
</evidence>
<keyword evidence="4" id="KW-1003">Cell membrane</keyword>
<feature type="transmembrane region" description="Helical" evidence="11">
    <location>
        <begin position="73"/>
        <end position="94"/>
    </location>
</feature>
<evidence type="ECO:0000256" key="4">
    <source>
        <dbReference type="ARBA" id="ARBA00022475"/>
    </source>
</evidence>
<dbReference type="Proteomes" id="UP000237438">
    <property type="component" value="Unassembled WGS sequence"/>
</dbReference>
<organism evidence="12 13">
    <name type="scientific">Erysiphe pulchra</name>
    <dbReference type="NCBI Taxonomy" id="225359"/>
    <lineage>
        <taxon>Eukaryota</taxon>
        <taxon>Fungi</taxon>
        <taxon>Dikarya</taxon>
        <taxon>Ascomycota</taxon>
        <taxon>Pezizomycotina</taxon>
        <taxon>Leotiomycetes</taxon>
        <taxon>Erysiphales</taxon>
        <taxon>Erysiphaceae</taxon>
        <taxon>Erysiphe</taxon>
    </lineage>
</organism>
<dbReference type="Gene3D" id="1.20.1080.10">
    <property type="entry name" value="Glycerol uptake facilitator protein"/>
    <property type="match status" value="1"/>
</dbReference>
<feature type="transmembrane region" description="Helical" evidence="11">
    <location>
        <begin position="192"/>
        <end position="213"/>
    </location>
</feature>
<comment type="subcellular location">
    <subcellularLocation>
        <location evidence="1">Cell membrane</location>
        <topology evidence="1">Multi-pass membrane protein</topology>
    </subcellularLocation>
</comment>
<dbReference type="PANTHER" id="PTHR19139">
    <property type="entry name" value="AQUAPORIN TRANSPORTER"/>
    <property type="match status" value="1"/>
</dbReference>
<dbReference type="EMBL" id="PEDP01000676">
    <property type="protein sequence ID" value="POS85234.1"/>
    <property type="molecule type" value="Genomic_DNA"/>
</dbReference>
<feature type="transmembrane region" description="Helical" evidence="11">
    <location>
        <begin position="106"/>
        <end position="138"/>
    </location>
</feature>
<reference evidence="12 13" key="1">
    <citation type="submission" date="2017-10" db="EMBL/GenBank/DDBJ databases">
        <title>Development of genomic resources for the powdery mildew, Erysiphe pulchra.</title>
        <authorList>
            <person name="Wadl P.A."/>
            <person name="Mack B.M."/>
            <person name="Moore G."/>
            <person name="Beltz S.B."/>
        </authorList>
    </citation>
    <scope>NUCLEOTIDE SEQUENCE [LARGE SCALE GENOMIC DNA]</scope>
    <source>
        <strain evidence="12">Cflorida</strain>
    </source>
</reference>
<evidence type="ECO:0000313" key="13">
    <source>
        <dbReference type="Proteomes" id="UP000237438"/>
    </source>
</evidence>
<dbReference type="STRING" id="225359.A0A2S4PTA2"/>
<sequence>MSGDEAAPILGGQTPLKLRKYEGRLNDEKFRHHVIAAIGEFLGTTLFLFFGFLSAQIINSKPDQISSNGPSLLQLLFVAAGFGVGGAVNVWLFYRVSGGHLNPAITIGLTLIGAVPVVRAAILVVVQLLSGILAALLVQAVTPGALNVQTTLGENTSLLQGLIIEIILTATLVLTVFLLAVEKHRTTPFAPLGIGLVLFLNVLLAAQYSGASFNPARSFGPAIVQLDFVDYHWIYWIGPVLGAIGASVIYKILKFLNYETAVSGQDHDGLNVYRLIDDADGREVDREIQLEV</sequence>
<dbReference type="PRINTS" id="PR00783">
    <property type="entry name" value="MINTRINSICP"/>
</dbReference>
<dbReference type="InterPro" id="IPR022357">
    <property type="entry name" value="MIP_CS"/>
</dbReference>
<dbReference type="SUPFAM" id="SSF81338">
    <property type="entry name" value="Aquaporin-like"/>
    <property type="match status" value="1"/>
</dbReference>
<evidence type="ECO:0000256" key="8">
    <source>
        <dbReference type="ARBA" id="ARBA00023136"/>
    </source>
</evidence>
<dbReference type="GO" id="GO:0005886">
    <property type="term" value="C:plasma membrane"/>
    <property type="evidence" value="ECO:0007669"/>
    <property type="project" value="UniProtKB-SubCell"/>
</dbReference>
<dbReference type="NCBIfam" id="TIGR00861">
    <property type="entry name" value="MIP"/>
    <property type="match status" value="1"/>
</dbReference>
<evidence type="ECO:0000256" key="6">
    <source>
        <dbReference type="ARBA" id="ARBA00022737"/>
    </source>
</evidence>
<comment type="caution">
    <text evidence="12">The sequence shown here is derived from an EMBL/GenBank/DDBJ whole genome shotgun (WGS) entry which is preliminary data.</text>
</comment>
<feature type="transmembrane region" description="Helical" evidence="11">
    <location>
        <begin position="158"/>
        <end position="180"/>
    </location>
</feature>
<evidence type="ECO:0000256" key="2">
    <source>
        <dbReference type="ARBA" id="ARBA00006175"/>
    </source>
</evidence>
<dbReference type="Pfam" id="PF00230">
    <property type="entry name" value="MIP"/>
    <property type="match status" value="1"/>
</dbReference>
<dbReference type="AlphaFoldDB" id="A0A2S4PTA2"/>
<name>A0A2S4PTA2_9PEZI</name>
<evidence type="ECO:0000256" key="10">
    <source>
        <dbReference type="RuleBase" id="RU000477"/>
    </source>
</evidence>
<feature type="transmembrane region" description="Helical" evidence="11">
    <location>
        <begin position="233"/>
        <end position="253"/>
    </location>
</feature>
<evidence type="ECO:0008006" key="14">
    <source>
        <dbReference type="Google" id="ProtNLM"/>
    </source>
</evidence>
<evidence type="ECO:0000256" key="5">
    <source>
        <dbReference type="ARBA" id="ARBA00022692"/>
    </source>
</evidence>
<dbReference type="InterPro" id="IPR034294">
    <property type="entry name" value="Aquaporin_transptr"/>
</dbReference>
<dbReference type="PROSITE" id="PS00221">
    <property type="entry name" value="MIP"/>
    <property type="match status" value="1"/>
</dbReference>
<keyword evidence="8 11" id="KW-0472">Membrane</keyword>